<dbReference type="InterPro" id="IPR006195">
    <property type="entry name" value="aa-tRNA-synth_II"/>
</dbReference>
<dbReference type="InterPro" id="IPR004364">
    <property type="entry name" value="Aa-tRNA-synt_II"/>
</dbReference>
<sequence length="612" mass="69150">TAKYCSRSHTCGQLRKEDAGQEVKLYGWVRHIRRFVNGPFFLTLHDAYGSTQLFVKKTSPVYNILEKLSVESVIGITGTVNARPENMINKDMPTGEIEVVVDNVNIVNQAEELPIQVSDKGYKAKDELKLQYRYVDLRSSNLQQNLRLRSNIVMAMRKFLIDRAGFAEVETPTLFKRTPEGAREFLVPTRQPELFYTLVQSPQQFKQLLMVGGLDRYFQFARCYRDEDSRADRQPEFTQLDLEMSFVNQYDIQSLIEDMIHDIWPITGHKLSTPIPFPRMSFADAVTKYGSDKPDVRFDMKIHDITEAVGYLFDVDSSSKATVKASMIVIPGGENKELNQIHDFVDKNDTGKITMLRIREDGSWKGNISSDFQLKLKSQLQNEKAIKPGDLVILSAGVNYKPNLLLGKLRLFCADLLEAKGIQLRDPNEFKFLWVEDFPLFTLNDESDSMIESTHHPFTAPVAEDVNILFTDPLKVSSAIYLCTHNVILIASLSVLGQHYDLVLNGNEVGGGSIRVHDFNLQTQIFEKILKVNASQFKHLLKGLKSGCPPHGGIALGFDRFMAVLCNSSSLRDVIAFPKSASGKDLLTEAPSTVSNEYLSEYHIRSLSLKTD</sequence>
<dbReference type="PRINTS" id="PR01042">
    <property type="entry name" value="TRNASYNTHASP"/>
</dbReference>
<dbReference type="HOGENOM" id="CLU_014330_3_1_1"/>
<dbReference type="InterPro" id="IPR002312">
    <property type="entry name" value="Asp/Asn-tRNA-synth_IIb"/>
</dbReference>
<dbReference type="SUPFAM" id="SSF55261">
    <property type="entry name" value="GAD domain-like"/>
    <property type="match status" value="1"/>
</dbReference>
<dbReference type="STRING" id="10228.B3RP59"/>
<evidence type="ECO:0000256" key="2">
    <source>
        <dbReference type="ARBA" id="ARBA00022598"/>
    </source>
</evidence>
<keyword evidence="5" id="KW-0648">Protein biosynthesis</keyword>
<dbReference type="HAMAP" id="MF_00044">
    <property type="entry name" value="Asp_tRNA_synth_type1"/>
    <property type="match status" value="1"/>
</dbReference>
<dbReference type="SUPFAM" id="SSF55681">
    <property type="entry name" value="Class II aaRS and biotin synthetases"/>
    <property type="match status" value="1"/>
</dbReference>
<keyword evidence="4" id="KW-0067">ATP-binding</keyword>
<dbReference type="Gene3D" id="2.40.50.140">
    <property type="entry name" value="Nucleic acid-binding proteins"/>
    <property type="match status" value="1"/>
</dbReference>
<dbReference type="InterPro" id="IPR045864">
    <property type="entry name" value="aa-tRNA-synth_II/BPL/LPL"/>
</dbReference>
<dbReference type="InterPro" id="IPR004115">
    <property type="entry name" value="GAD-like_sf"/>
</dbReference>
<dbReference type="InterPro" id="IPR004524">
    <property type="entry name" value="Asp-tRNA-ligase_1"/>
</dbReference>
<dbReference type="RefSeq" id="XP_002109409.1">
    <property type="nucleotide sequence ID" value="XM_002109373.1"/>
</dbReference>
<evidence type="ECO:0000256" key="4">
    <source>
        <dbReference type="ARBA" id="ARBA00022840"/>
    </source>
</evidence>
<evidence type="ECO:0000313" key="9">
    <source>
        <dbReference type="Proteomes" id="UP000009022"/>
    </source>
</evidence>
<dbReference type="Proteomes" id="UP000009022">
    <property type="component" value="Unassembled WGS sequence"/>
</dbReference>
<dbReference type="Pfam" id="PF01336">
    <property type="entry name" value="tRNA_anti-codon"/>
    <property type="match status" value="1"/>
</dbReference>
<evidence type="ECO:0000313" key="8">
    <source>
        <dbReference type="EMBL" id="EDV27575.1"/>
    </source>
</evidence>
<dbReference type="OMA" id="LCGWVDR"/>
<dbReference type="PANTHER" id="PTHR22594">
    <property type="entry name" value="ASPARTYL/LYSYL-TRNA SYNTHETASE"/>
    <property type="match status" value="1"/>
</dbReference>
<evidence type="ECO:0000256" key="5">
    <source>
        <dbReference type="ARBA" id="ARBA00022917"/>
    </source>
</evidence>
<gene>
    <name evidence="8" type="ORF">TRIADDRAFT_20832</name>
</gene>
<dbReference type="CDD" id="cd04317">
    <property type="entry name" value="EcAspRS_like_N"/>
    <property type="match status" value="1"/>
</dbReference>
<dbReference type="OrthoDB" id="439710at2759"/>
<dbReference type="NCBIfam" id="NF001750">
    <property type="entry name" value="PRK00476.1"/>
    <property type="match status" value="1"/>
</dbReference>
<dbReference type="InterPro" id="IPR047089">
    <property type="entry name" value="Asp-tRNA-ligase_1_N"/>
</dbReference>
<reference evidence="8 9" key="1">
    <citation type="journal article" date="2008" name="Nature">
        <title>The Trichoplax genome and the nature of placozoans.</title>
        <authorList>
            <person name="Srivastava M."/>
            <person name="Begovic E."/>
            <person name="Chapman J."/>
            <person name="Putnam N.H."/>
            <person name="Hellsten U."/>
            <person name="Kawashima T."/>
            <person name="Kuo A."/>
            <person name="Mitros T."/>
            <person name="Salamov A."/>
            <person name="Carpenter M.L."/>
            <person name="Signorovitch A.Y."/>
            <person name="Moreno M.A."/>
            <person name="Kamm K."/>
            <person name="Grimwood J."/>
            <person name="Schmutz J."/>
            <person name="Shapiro H."/>
            <person name="Grigoriev I.V."/>
            <person name="Buss L.W."/>
            <person name="Schierwater B."/>
            <person name="Dellaporta S.L."/>
            <person name="Rokhsar D.S."/>
        </authorList>
    </citation>
    <scope>NUCLEOTIDE SEQUENCE [LARGE SCALE GENOMIC DNA]</scope>
    <source>
        <strain evidence="8 9">Grell-BS-1999</strain>
    </source>
</reference>
<dbReference type="NCBIfam" id="TIGR00459">
    <property type="entry name" value="aspS_bact"/>
    <property type="match status" value="1"/>
</dbReference>
<dbReference type="CTD" id="6751185"/>
<dbReference type="InterPro" id="IPR004365">
    <property type="entry name" value="NA-bd_OB_tRNA"/>
</dbReference>
<dbReference type="Gene3D" id="3.30.930.10">
    <property type="entry name" value="Bira Bifunctional Protein, Domain 2"/>
    <property type="match status" value="1"/>
</dbReference>
<dbReference type="FunCoup" id="B3RP59">
    <property type="interactions" value="1618"/>
</dbReference>
<dbReference type="InterPro" id="IPR012340">
    <property type="entry name" value="NA-bd_OB-fold"/>
</dbReference>
<proteinExistence type="inferred from homology"/>
<dbReference type="GO" id="GO:0005524">
    <property type="term" value="F:ATP binding"/>
    <property type="evidence" value="ECO:0007669"/>
    <property type="project" value="UniProtKB-KW"/>
</dbReference>
<dbReference type="GeneID" id="6751185"/>
<dbReference type="AlphaFoldDB" id="B3RP59"/>
<keyword evidence="9" id="KW-1185">Reference proteome</keyword>
<comment type="similarity">
    <text evidence="1">Belongs to the class-II aminoacyl-tRNA synthetase family. Type 1 subfamily.</text>
</comment>
<evidence type="ECO:0000256" key="3">
    <source>
        <dbReference type="ARBA" id="ARBA00022741"/>
    </source>
</evidence>
<dbReference type="GO" id="GO:0006422">
    <property type="term" value="P:aspartyl-tRNA aminoacylation"/>
    <property type="evidence" value="ECO:0000318"/>
    <property type="project" value="GO_Central"/>
</dbReference>
<dbReference type="InParanoid" id="B3RP59"/>
<dbReference type="PANTHER" id="PTHR22594:SF5">
    <property type="entry name" value="ASPARTATE--TRNA LIGASE, MITOCHONDRIAL"/>
    <property type="match status" value="1"/>
</dbReference>
<feature type="domain" description="Aminoacyl-transfer RNA synthetases class-II family profile" evidence="7">
    <location>
        <begin position="146"/>
        <end position="578"/>
    </location>
</feature>
<evidence type="ECO:0000259" key="7">
    <source>
        <dbReference type="PROSITE" id="PS50862"/>
    </source>
</evidence>
<dbReference type="eggNOG" id="KOG2411">
    <property type="taxonomic scope" value="Eukaryota"/>
</dbReference>
<dbReference type="Pfam" id="PF00152">
    <property type="entry name" value="tRNA-synt_2"/>
    <property type="match status" value="1"/>
</dbReference>
<dbReference type="PROSITE" id="PS50862">
    <property type="entry name" value="AA_TRNA_LIGASE_II"/>
    <property type="match status" value="1"/>
</dbReference>
<keyword evidence="2" id="KW-0436">Ligase</keyword>
<name>B3RP59_TRIAD</name>
<organism evidence="8 9">
    <name type="scientific">Trichoplax adhaerens</name>
    <name type="common">Trichoplax reptans</name>
    <dbReference type="NCBI Taxonomy" id="10228"/>
    <lineage>
        <taxon>Eukaryota</taxon>
        <taxon>Metazoa</taxon>
        <taxon>Placozoa</taxon>
        <taxon>Uniplacotomia</taxon>
        <taxon>Trichoplacea</taxon>
        <taxon>Trichoplacidae</taxon>
        <taxon>Trichoplax</taxon>
    </lineage>
</organism>
<keyword evidence="3" id="KW-0547">Nucleotide-binding</keyword>
<dbReference type="GO" id="GO:0005739">
    <property type="term" value="C:mitochondrion"/>
    <property type="evidence" value="ECO:0000318"/>
    <property type="project" value="GO_Central"/>
</dbReference>
<dbReference type="KEGG" id="tad:TRIADDRAFT_20832"/>
<evidence type="ECO:0000256" key="6">
    <source>
        <dbReference type="ARBA" id="ARBA00023146"/>
    </source>
</evidence>
<dbReference type="GO" id="GO:0003676">
    <property type="term" value="F:nucleic acid binding"/>
    <property type="evidence" value="ECO:0007669"/>
    <property type="project" value="InterPro"/>
</dbReference>
<dbReference type="PhylomeDB" id="B3RP59"/>
<dbReference type="GO" id="GO:0004815">
    <property type="term" value="F:aspartate-tRNA ligase activity"/>
    <property type="evidence" value="ECO:0000318"/>
    <property type="project" value="GO_Central"/>
</dbReference>
<dbReference type="EMBL" id="DS985242">
    <property type="protein sequence ID" value="EDV27575.1"/>
    <property type="molecule type" value="Genomic_DNA"/>
</dbReference>
<accession>B3RP59</accession>
<keyword evidence="6" id="KW-0030">Aminoacyl-tRNA synthetase</keyword>
<evidence type="ECO:0000256" key="1">
    <source>
        <dbReference type="ARBA" id="ARBA00006303"/>
    </source>
</evidence>
<protein>
    <recommendedName>
        <fullName evidence="7">Aminoacyl-transfer RNA synthetases class-II family profile domain-containing protein</fullName>
    </recommendedName>
</protein>
<feature type="non-terminal residue" evidence="8">
    <location>
        <position position="1"/>
    </location>
</feature>
<dbReference type="SUPFAM" id="SSF50249">
    <property type="entry name" value="Nucleic acid-binding proteins"/>
    <property type="match status" value="1"/>
</dbReference>
<dbReference type="Gene3D" id="3.30.1360.30">
    <property type="entry name" value="GAD-like domain"/>
    <property type="match status" value="1"/>
</dbReference>